<dbReference type="GO" id="GO:0008270">
    <property type="term" value="F:zinc ion binding"/>
    <property type="evidence" value="ECO:0007669"/>
    <property type="project" value="UniProtKB-KW"/>
</dbReference>
<proteinExistence type="predicted"/>
<organism evidence="6 7">
    <name type="scientific">Neobacillus novalis</name>
    <dbReference type="NCBI Taxonomy" id="220687"/>
    <lineage>
        <taxon>Bacteria</taxon>
        <taxon>Bacillati</taxon>
        <taxon>Bacillota</taxon>
        <taxon>Bacilli</taxon>
        <taxon>Bacillales</taxon>
        <taxon>Bacillaceae</taxon>
        <taxon>Neobacillus</taxon>
    </lineage>
</organism>
<dbReference type="InterPro" id="IPR037187">
    <property type="entry name" value="DnaK_N"/>
</dbReference>
<dbReference type="RefSeq" id="WP_066086588.1">
    <property type="nucleotide sequence ID" value="NZ_CP126114.1"/>
</dbReference>
<evidence type="ECO:0000256" key="2">
    <source>
        <dbReference type="ARBA" id="ARBA00022771"/>
    </source>
</evidence>
<evidence type="ECO:0000259" key="5">
    <source>
        <dbReference type="Pfam" id="PF01258"/>
    </source>
</evidence>
<gene>
    <name evidence="6" type="ORF">QNH39_12155</name>
</gene>
<reference evidence="6" key="1">
    <citation type="submission" date="2023-05" db="EMBL/GenBank/DDBJ databases">
        <title>Comparative genomics of Bacillaceae isolates and their secondary metabolite potential.</title>
        <authorList>
            <person name="Song L."/>
            <person name="Nielsen L.J."/>
            <person name="Mohite O."/>
            <person name="Xu X."/>
            <person name="Weber T."/>
            <person name="Kovacs A.T."/>
        </authorList>
    </citation>
    <scope>NUCLEOTIDE SEQUENCE</scope>
    <source>
        <strain evidence="6">XLM17</strain>
    </source>
</reference>
<evidence type="ECO:0000313" key="7">
    <source>
        <dbReference type="Proteomes" id="UP001178288"/>
    </source>
</evidence>
<keyword evidence="1" id="KW-0479">Metal-binding</keyword>
<keyword evidence="7" id="KW-1185">Reference proteome</keyword>
<dbReference type="Gene3D" id="1.20.120.910">
    <property type="entry name" value="DksA, coiled-coil domain"/>
    <property type="match status" value="1"/>
</dbReference>
<dbReference type="EMBL" id="CP126114">
    <property type="protein sequence ID" value="WHY88540.1"/>
    <property type="molecule type" value="Genomic_DNA"/>
</dbReference>
<dbReference type="Pfam" id="PF01258">
    <property type="entry name" value="zf-dskA_traR"/>
    <property type="match status" value="1"/>
</dbReference>
<dbReference type="PANTHER" id="PTHR33823">
    <property type="entry name" value="RNA POLYMERASE-BINDING TRANSCRIPTION FACTOR DKSA-RELATED"/>
    <property type="match status" value="1"/>
</dbReference>
<dbReference type="InterPro" id="IPR000962">
    <property type="entry name" value="Znf_DskA_TraR"/>
</dbReference>
<evidence type="ECO:0000313" key="6">
    <source>
        <dbReference type="EMBL" id="WHY88540.1"/>
    </source>
</evidence>
<keyword evidence="2" id="KW-0863">Zinc-finger</keyword>
<dbReference type="PROSITE" id="PS51128">
    <property type="entry name" value="ZF_DKSA_2"/>
    <property type="match status" value="1"/>
</dbReference>
<dbReference type="AlphaFoldDB" id="A0AA95MV07"/>
<dbReference type="KEGG" id="nnv:QNH39_12155"/>
<dbReference type="SUPFAM" id="SSF109635">
    <property type="entry name" value="DnaK suppressor protein DksA, alpha-hairpin domain"/>
    <property type="match status" value="1"/>
</dbReference>
<evidence type="ECO:0000256" key="3">
    <source>
        <dbReference type="ARBA" id="ARBA00022833"/>
    </source>
</evidence>
<evidence type="ECO:0000256" key="4">
    <source>
        <dbReference type="PROSITE-ProRule" id="PRU00510"/>
    </source>
</evidence>
<dbReference type="PANTHER" id="PTHR33823:SF4">
    <property type="entry name" value="GENERAL STRESS PROTEIN 16O"/>
    <property type="match status" value="1"/>
</dbReference>
<sequence length="161" mass="18675">MLTERELTHFKKKLTRMKQEMLEVIEANKPLSFEDYGELASYDSHFADTATQLEEREVQFSIKDSAQHILNEVNEALDRIRSGTYGKCVDTGEDIPYDRLEVLPYAKRTVNAQEKFDELADSIPQTELSFSTTIDDQRGDYRLQTVDELQQEHGNSSYRTK</sequence>
<feature type="zinc finger region" description="dksA C4-type" evidence="4">
    <location>
        <begin position="88"/>
        <end position="112"/>
    </location>
</feature>
<keyword evidence="3" id="KW-0862">Zinc</keyword>
<dbReference type="Proteomes" id="UP001178288">
    <property type="component" value="Chromosome"/>
</dbReference>
<evidence type="ECO:0000256" key="1">
    <source>
        <dbReference type="ARBA" id="ARBA00022723"/>
    </source>
</evidence>
<accession>A0AA95MV07</accession>
<dbReference type="SUPFAM" id="SSF57716">
    <property type="entry name" value="Glucocorticoid receptor-like (DNA-binding domain)"/>
    <property type="match status" value="1"/>
</dbReference>
<name>A0AA95MV07_9BACI</name>
<feature type="domain" description="Zinc finger DksA/TraR C4-type" evidence="5">
    <location>
        <begin position="83"/>
        <end position="116"/>
    </location>
</feature>
<protein>
    <submittedName>
        <fullName evidence="6">TraR/DksA C4-type zinc finger protein</fullName>
    </submittedName>
</protein>